<dbReference type="PANTHER" id="PTHR12526">
    <property type="entry name" value="GLYCOSYLTRANSFERASE"/>
    <property type="match status" value="1"/>
</dbReference>
<protein>
    <submittedName>
        <fullName evidence="3">Glycosyltransferase family 4 protein</fullName>
    </submittedName>
</protein>
<dbReference type="SUPFAM" id="SSF53756">
    <property type="entry name" value="UDP-Glycosyltransferase/glycogen phosphorylase"/>
    <property type="match status" value="1"/>
</dbReference>
<dbReference type="AlphaFoldDB" id="A0A9X2IHI6"/>
<sequence length="316" mass="34180">MSATSAVMRLRSEFSTSCFDVVVARSLPSALIVSAISKRLAGTKVWSVHDRLATDYLKSEIWTFLLSRIFPKFFTGIIANSRATLDTIHISQSQNWLVVPPGIDVAAWNPADGGDYHESGATIFVVLGRISPWKGQELAIRAFHEVRLRNPETRLRIIGAPIFGEEGYLAELVALASELDLLEHISFEGHSSSPHETLQGCHVLVHSSTVPEPFGSVVVEGMASGLVVIASGEGGPVEVIGSGENGFLYEPRSVSSLATAMQTVLNMDDASRRKMAQLGMQRASKFDIATLAHEQFVWLEGVSSGHGGSYLSSSLR</sequence>
<evidence type="ECO:0000259" key="2">
    <source>
        <dbReference type="Pfam" id="PF00534"/>
    </source>
</evidence>
<dbReference type="PANTHER" id="PTHR12526:SF627">
    <property type="entry name" value="D-RHAMNOSYLTRANSFERASE WBPZ"/>
    <property type="match status" value="1"/>
</dbReference>
<organism evidence="3 4">
    <name type="scientific">Nocardioides bruguierae</name>
    <dbReference type="NCBI Taxonomy" id="2945102"/>
    <lineage>
        <taxon>Bacteria</taxon>
        <taxon>Bacillati</taxon>
        <taxon>Actinomycetota</taxon>
        <taxon>Actinomycetes</taxon>
        <taxon>Propionibacteriales</taxon>
        <taxon>Nocardioidaceae</taxon>
        <taxon>Nocardioides</taxon>
    </lineage>
</organism>
<evidence type="ECO:0000313" key="4">
    <source>
        <dbReference type="Proteomes" id="UP001139485"/>
    </source>
</evidence>
<keyword evidence="4" id="KW-1185">Reference proteome</keyword>
<dbReference type="EMBL" id="JAMOIL010000023">
    <property type="protein sequence ID" value="MCM0621835.1"/>
    <property type="molecule type" value="Genomic_DNA"/>
</dbReference>
<name>A0A9X2IHI6_9ACTN</name>
<accession>A0A9X2IHI6</accession>
<keyword evidence="1" id="KW-0808">Transferase</keyword>
<dbReference type="InterPro" id="IPR001296">
    <property type="entry name" value="Glyco_trans_1"/>
</dbReference>
<dbReference type="Proteomes" id="UP001139485">
    <property type="component" value="Unassembled WGS sequence"/>
</dbReference>
<evidence type="ECO:0000256" key="1">
    <source>
        <dbReference type="ARBA" id="ARBA00022679"/>
    </source>
</evidence>
<evidence type="ECO:0000313" key="3">
    <source>
        <dbReference type="EMBL" id="MCM0621835.1"/>
    </source>
</evidence>
<proteinExistence type="predicted"/>
<gene>
    <name evidence="3" type="ORF">M8330_16210</name>
</gene>
<dbReference type="Gene3D" id="3.40.50.2000">
    <property type="entry name" value="Glycogen Phosphorylase B"/>
    <property type="match status" value="2"/>
</dbReference>
<dbReference type="GO" id="GO:0016757">
    <property type="term" value="F:glycosyltransferase activity"/>
    <property type="evidence" value="ECO:0007669"/>
    <property type="project" value="InterPro"/>
</dbReference>
<comment type="caution">
    <text evidence="3">The sequence shown here is derived from an EMBL/GenBank/DDBJ whole genome shotgun (WGS) entry which is preliminary data.</text>
</comment>
<reference evidence="3" key="1">
    <citation type="submission" date="2022-05" db="EMBL/GenBank/DDBJ databases">
        <authorList>
            <person name="Tuo L."/>
        </authorList>
    </citation>
    <scope>NUCLEOTIDE SEQUENCE</scope>
    <source>
        <strain evidence="3">BSK12Z-4</strain>
    </source>
</reference>
<dbReference type="CDD" id="cd03801">
    <property type="entry name" value="GT4_PimA-like"/>
    <property type="match status" value="1"/>
</dbReference>
<feature type="domain" description="Glycosyl transferase family 1" evidence="2">
    <location>
        <begin position="120"/>
        <end position="277"/>
    </location>
</feature>
<dbReference type="Pfam" id="PF00534">
    <property type="entry name" value="Glycos_transf_1"/>
    <property type="match status" value="1"/>
</dbReference>